<dbReference type="GeneID" id="7201793"/>
<dbReference type="InParanoid" id="B7G179"/>
<dbReference type="AlphaFoldDB" id="B7G179"/>
<dbReference type="SUPFAM" id="SSF48264">
    <property type="entry name" value="Cytochrome P450"/>
    <property type="match status" value="1"/>
</dbReference>
<dbReference type="PaxDb" id="2850-Phatr46438"/>
<feature type="binding site" description="axial binding residue" evidence="7">
    <location>
        <position position="502"/>
    </location>
    <ligand>
        <name>heme</name>
        <dbReference type="ChEBI" id="CHEBI:30413"/>
    </ligand>
    <ligandPart>
        <name>Fe</name>
        <dbReference type="ChEBI" id="CHEBI:18248"/>
    </ligandPart>
</feature>
<dbReference type="Pfam" id="PF00067">
    <property type="entry name" value="p450"/>
    <property type="match status" value="1"/>
</dbReference>
<evidence type="ECO:0000256" key="2">
    <source>
        <dbReference type="ARBA" id="ARBA00022617"/>
    </source>
</evidence>
<keyword evidence="8" id="KW-0812">Transmembrane</keyword>
<dbReference type="KEGG" id="pti:PHATRDRAFT_46438"/>
<evidence type="ECO:0000313" key="11">
    <source>
        <dbReference type="Proteomes" id="UP000000759"/>
    </source>
</evidence>
<dbReference type="PRINTS" id="PR00385">
    <property type="entry name" value="P450"/>
</dbReference>
<evidence type="ECO:0000256" key="1">
    <source>
        <dbReference type="ARBA" id="ARBA00010617"/>
    </source>
</evidence>
<dbReference type="OrthoDB" id="40029at2759"/>
<protein>
    <recommendedName>
        <fullName evidence="12">Cytochrome P450</fullName>
    </recommendedName>
</protein>
<accession>B7G179</accession>
<dbReference type="InterPro" id="IPR050196">
    <property type="entry name" value="Cytochrome_P450_Monoox"/>
</dbReference>
<evidence type="ECO:0000313" key="10">
    <source>
        <dbReference type="EMBL" id="EEC47458.1"/>
    </source>
</evidence>
<dbReference type="STRING" id="556484.B7G179"/>
<reference evidence="11" key="2">
    <citation type="submission" date="2008-08" db="EMBL/GenBank/DDBJ databases">
        <authorList>
            <consortium name="Diatom Consortium"/>
            <person name="Grigoriev I."/>
            <person name="Grimwood J."/>
            <person name="Kuo A."/>
            <person name="Otillar R.P."/>
            <person name="Salamov A."/>
            <person name="Detter J.C."/>
            <person name="Lindquist E."/>
            <person name="Shapiro H."/>
            <person name="Lucas S."/>
            <person name="Glavina del Rio T."/>
            <person name="Pitluck S."/>
            <person name="Rokhsar D."/>
            <person name="Bowler C."/>
        </authorList>
    </citation>
    <scope>GENOME REANNOTATION</scope>
    <source>
        <strain evidence="11">CCAP 1055/1</strain>
    </source>
</reference>
<keyword evidence="11" id="KW-1185">Reference proteome</keyword>
<keyword evidence="8" id="KW-1133">Transmembrane helix</keyword>
<feature type="chain" id="PRO_5002852893" description="Cytochrome P450" evidence="9">
    <location>
        <begin position="29"/>
        <end position="565"/>
    </location>
</feature>
<name>B7G179_PHATC</name>
<dbReference type="InterPro" id="IPR002401">
    <property type="entry name" value="Cyt_P450_E_grp-I"/>
</dbReference>
<evidence type="ECO:0000256" key="3">
    <source>
        <dbReference type="ARBA" id="ARBA00022723"/>
    </source>
</evidence>
<dbReference type="EMBL" id="CM000613">
    <property type="protein sequence ID" value="EEC47458.1"/>
    <property type="molecule type" value="Genomic_DNA"/>
</dbReference>
<evidence type="ECO:0000256" key="4">
    <source>
        <dbReference type="ARBA" id="ARBA00023002"/>
    </source>
</evidence>
<comment type="similarity">
    <text evidence="1">Belongs to the cytochrome P450 family.</text>
</comment>
<keyword evidence="2 7" id="KW-0349">Heme</keyword>
<organism evidence="10 11">
    <name type="scientific">Phaeodactylum tricornutum (strain CCAP 1055/1)</name>
    <dbReference type="NCBI Taxonomy" id="556484"/>
    <lineage>
        <taxon>Eukaryota</taxon>
        <taxon>Sar</taxon>
        <taxon>Stramenopiles</taxon>
        <taxon>Ochrophyta</taxon>
        <taxon>Bacillariophyta</taxon>
        <taxon>Bacillariophyceae</taxon>
        <taxon>Bacillariophycidae</taxon>
        <taxon>Naviculales</taxon>
        <taxon>Phaeodactylaceae</taxon>
        <taxon>Phaeodactylum</taxon>
    </lineage>
</organism>
<dbReference type="GO" id="GO:0004497">
    <property type="term" value="F:monooxygenase activity"/>
    <property type="evidence" value="ECO:0007669"/>
    <property type="project" value="UniProtKB-KW"/>
</dbReference>
<reference evidence="10 11" key="1">
    <citation type="journal article" date="2008" name="Nature">
        <title>The Phaeodactylum genome reveals the evolutionary history of diatom genomes.</title>
        <authorList>
            <person name="Bowler C."/>
            <person name="Allen A.E."/>
            <person name="Badger J.H."/>
            <person name="Grimwood J."/>
            <person name="Jabbari K."/>
            <person name="Kuo A."/>
            <person name="Maheswari U."/>
            <person name="Martens C."/>
            <person name="Maumus F."/>
            <person name="Otillar R.P."/>
            <person name="Rayko E."/>
            <person name="Salamov A."/>
            <person name="Vandepoele K."/>
            <person name="Beszteri B."/>
            <person name="Gruber A."/>
            <person name="Heijde M."/>
            <person name="Katinka M."/>
            <person name="Mock T."/>
            <person name="Valentin K."/>
            <person name="Verret F."/>
            <person name="Berges J.A."/>
            <person name="Brownlee C."/>
            <person name="Cadoret J.P."/>
            <person name="Chiovitti A."/>
            <person name="Choi C.J."/>
            <person name="Coesel S."/>
            <person name="De Martino A."/>
            <person name="Detter J.C."/>
            <person name="Durkin C."/>
            <person name="Falciatore A."/>
            <person name="Fournet J."/>
            <person name="Haruta M."/>
            <person name="Huysman M.J."/>
            <person name="Jenkins B.D."/>
            <person name="Jiroutova K."/>
            <person name="Jorgensen R.E."/>
            <person name="Joubert Y."/>
            <person name="Kaplan A."/>
            <person name="Kroger N."/>
            <person name="Kroth P.G."/>
            <person name="La Roche J."/>
            <person name="Lindquist E."/>
            <person name="Lommer M."/>
            <person name="Martin-Jezequel V."/>
            <person name="Lopez P.J."/>
            <person name="Lucas S."/>
            <person name="Mangogna M."/>
            <person name="McGinnis K."/>
            <person name="Medlin L.K."/>
            <person name="Montsant A."/>
            <person name="Oudot-Le Secq M.P."/>
            <person name="Napoli C."/>
            <person name="Obornik M."/>
            <person name="Parker M.S."/>
            <person name="Petit J.L."/>
            <person name="Porcel B.M."/>
            <person name="Poulsen N."/>
            <person name="Robison M."/>
            <person name="Rychlewski L."/>
            <person name="Rynearson T.A."/>
            <person name="Schmutz J."/>
            <person name="Shapiro H."/>
            <person name="Siaut M."/>
            <person name="Stanley M."/>
            <person name="Sussman M.R."/>
            <person name="Taylor A.R."/>
            <person name="Vardi A."/>
            <person name="von Dassow P."/>
            <person name="Vyverman W."/>
            <person name="Willis A."/>
            <person name="Wyrwicz L.S."/>
            <person name="Rokhsar D.S."/>
            <person name="Weissenbach J."/>
            <person name="Armbrust E.V."/>
            <person name="Green B.R."/>
            <person name="Van de Peer Y."/>
            <person name="Grigoriev I.V."/>
        </authorList>
    </citation>
    <scope>NUCLEOTIDE SEQUENCE [LARGE SCALE GENOMIC DNA]</scope>
    <source>
        <strain evidence="10 11">CCAP 1055/1</strain>
    </source>
</reference>
<comment type="cofactor">
    <cofactor evidence="7">
        <name>heme</name>
        <dbReference type="ChEBI" id="CHEBI:30413"/>
    </cofactor>
</comment>
<evidence type="ECO:0000256" key="8">
    <source>
        <dbReference type="SAM" id="Phobius"/>
    </source>
</evidence>
<evidence type="ECO:0000256" key="6">
    <source>
        <dbReference type="ARBA" id="ARBA00023033"/>
    </source>
</evidence>
<feature type="transmembrane region" description="Helical" evidence="8">
    <location>
        <begin position="52"/>
        <end position="71"/>
    </location>
</feature>
<dbReference type="GO" id="GO:0005506">
    <property type="term" value="F:iron ion binding"/>
    <property type="evidence" value="ECO:0007669"/>
    <property type="project" value="InterPro"/>
</dbReference>
<dbReference type="GO" id="GO:0020037">
    <property type="term" value="F:heme binding"/>
    <property type="evidence" value="ECO:0007669"/>
    <property type="project" value="InterPro"/>
</dbReference>
<evidence type="ECO:0000256" key="7">
    <source>
        <dbReference type="PIRSR" id="PIRSR602401-1"/>
    </source>
</evidence>
<dbReference type="GO" id="GO:0016705">
    <property type="term" value="F:oxidoreductase activity, acting on paired donors, with incorporation or reduction of molecular oxygen"/>
    <property type="evidence" value="ECO:0007669"/>
    <property type="project" value="InterPro"/>
</dbReference>
<dbReference type="PANTHER" id="PTHR24291:SF50">
    <property type="entry name" value="BIFUNCTIONAL ALBAFLAVENONE MONOOXYGENASE_TERPENE SYNTHASE"/>
    <property type="match status" value="1"/>
</dbReference>
<dbReference type="eggNOG" id="KOG0157">
    <property type="taxonomic scope" value="Eukaryota"/>
</dbReference>
<keyword evidence="8" id="KW-0472">Membrane</keyword>
<keyword evidence="6" id="KW-0503">Monooxygenase</keyword>
<dbReference type="PANTHER" id="PTHR24291">
    <property type="entry name" value="CYTOCHROME P450 FAMILY 4"/>
    <property type="match status" value="1"/>
</dbReference>
<dbReference type="InterPro" id="IPR001128">
    <property type="entry name" value="Cyt_P450"/>
</dbReference>
<evidence type="ECO:0000256" key="5">
    <source>
        <dbReference type="ARBA" id="ARBA00023004"/>
    </source>
</evidence>
<dbReference type="HOGENOM" id="CLU_001570_5_1_1"/>
<dbReference type="RefSeq" id="XP_002180806.1">
    <property type="nucleotide sequence ID" value="XM_002180770.1"/>
</dbReference>
<evidence type="ECO:0008006" key="12">
    <source>
        <dbReference type="Google" id="ProtNLM"/>
    </source>
</evidence>
<dbReference type="Gene3D" id="1.10.630.10">
    <property type="entry name" value="Cytochrome P450"/>
    <property type="match status" value="1"/>
</dbReference>
<dbReference type="Proteomes" id="UP000000759">
    <property type="component" value="Chromosome 10"/>
</dbReference>
<evidence type="ECO:0000256" key="9">
    <source>
        <dbReference type="SAM" id="SignalP"/>
    </source>
</evidence>
<gene>
    <name evidence="10" type="ORF">PHATRDRAFT_46438</name>
</gene>
<feature type="signal peptide" evidence="9">
    <location>
        <begin position="1"/>
        <end position="28"/>
    </location>
</feature>
<keyword evidence="3 7" id="KW-0479">Metal-binding</keyword>
<dbReference type="InterPro" id="IPR036396">
    <property type="entry name" value="Cyt_P450_sf"/>
</dbReference>
<dbReference type="CDD" id="cd11046">
    <property type="entry name" value="CYP97"/>
    <property type="match status" value="1"/>
</dbReference>
<keyword evidence="5 7" id="KW-0408">Iron</keyword>
<sequence>MNILFSKPDWFRVLLLSALALRCRPVEAVPGQTLVHLVQDTLYNLRNEDNSNLVYSSIVAFLLMVLLQRFYRHRAMLCYGMPVMTHPPQGRPWPFLGHALNFLSYRPWDLLMSWHNLYGPIVCFDLLGSTMFSLASPSLLKLVLQSKIQSVKKDISNTMKHFIVILGTGIVTSENQSWIKQRLKMSHPLRVEVLEMIPRQTLLAVQRWMTKLDAACETQESVEVGSSLRHLTLQVISGTFLSLSAEESDSTFAKMYLPIVDESNLRVWHPYRAYLFMLPVFWKYLWNVHNLNRYVSHLIRVRWLVRQQERINGGSVRTQDILDGVLKAHEKEFPHQMNLPEMAVRQFRDEMKTFMLAGHETSAAMMTWTLYELLANTALMQRVSEEGASLFARNVDWSRAGADELPSNDQLKHLILSEACLRESLRKYSVVPIVARRTVEDLYLEDGKYFIPKGSSFLINIQAIHHDPNLWPNPMRFDPDRFVDGEIVPYTFLPFIAGPRNCLGQHLALLESKMVISLLAQRYIFSLGEGATLEVDDWENDKDPRHRFMVPVVPKEELKVTVQRK</sequence>
<dbReference type="PRINTS" id="PR00463">
    <property type="entry name" value="EP450I"/>
</dbReference>
<keyword evidence="9" id="KW-0732">Signal</keyword>
<proteinExistence type="inferred from homology"/>
<keyword evidence="4" id="KW-0560">Oxidoreductase</keyword>